<sequence length="79" mass="8881">MRYITNLDKLGEGQHARVLRLTADDGIRRRMQDIGLIQGTPVKCLQKSPFRDPIAFLIRGAVIALRAEDSSQVLVEYDA</sequence>
<dbReference type="PANTHER" id="PTHR42954:SF2">
    <property type="entry name" value="FE(2+) TRANSPORT PROTEIN A"/>
    <property type="match status" value="1"/>
</dbReference>
<dbReference type="SMART" id="SM00899">
    <property type="entry name" value="FeoA"/>
    <property type="match status" value="1"/>
</dbReference>
<name>A0A926D7M6_9FIRM</name>
<gene>
    <name evidence="3" type="ORF">IAG03_04070</name>
</gene>
<dbReference type="AlphaFoldDB" id="A0A926D7M6"/>
<comment type="caution">
    <text evidence="3">The sequence shown here is derived from an EMBL/GenBank/DDBJ whole genome shotgun (WGS) entry which is preliminary data.</text>
</comment>
<dbReference type="InterPro" id="IPR008988">
    <property type="entry name" value="Transcriptional_repressor_C"/>
</dbReference>
<keyword evidence="4" id="KW-1185">Reference proteome</keyword>
<dbReference type="Proteomes" id="UP000651482">
    <property type="component" value="Unassembled WGS sequence"/>
</dbReference>
<reference evidence="3" key="1">
    <citation type="submission" date="2020-08" db="EMBL/GenBank/DDBJ databases">
        <title>Genome public.</title>
        <authorList>
            <person name="Liu C."/>
            <person name="Sun Q."/>
        </authorList>
    </citation>
    <scope>NUCLEOTIDE SEQUENCE</scope>
    <source>
        <strain evidence="3">NSJ-40</strain>
    </source>
</reference>
<organism evidence="3 4">
    <name type="scientific">Yeguia hominis</name>
    <dbReference type="NCBI Taxonomy" id="2763662"/>
    <lineage>
        <taxon>Bacteria</taxon>
        <taxon>Bacillati</taxon>
        <taxon>Bacillota</taxon>
        <taxon>Clostridia</taxon>
        <taxon>Eubacteriales</taxon>
        <taxon>Yeguiaceae</taxon>
        <taxon>Yeguia</taxon>
    </lineage>
</organism>
<evidence type="ECO:0000256" key="1">
    <source>
        <dbReference type="ARBA" id="ARBA00023004"/>
    </source>
</evidence>
<dbReference type="GO" id="GO:0046914">
    <property type="term" value="F:transition metal ion binding"/>
    <property type="evidence" value="ECO:0007669"/>
    <property type="project" value="InterPro"/>
</dbReference>
<evidence type="ECO:0000259" key="2">
    <source>
        <dbReference type="SMART" id="SM00899"/>
    </source>
</evidence>
<dbReference type="EMBL" id="JACRSN010000004">
    <property type="protein sequence ID" value="MBC8533191.1"/>
    <property type="molecule type" value="Genomic_DNA"/>
</dbReference>
<protein>
    <submittedName>
        <fullName evidence="3">Ferrous iron transport protein A</fullName>
    </submittedName>
</protein>
<dbReference type="Gene3D" id="2.30.30.90">
    <property type="match status" value="1"/>
</dbReference>
<accession>A0A926D7M6</accession>
<evidence type="ECO:0000313" key="4">
    <source>
        <dbReference type="Proteomes" id="UP000651482"/>
    </source>
</evidence>
<dbReference type="PANTHER" id="PTHR42954">
    <property type="entry name" value="FE(2+) TRANSPORT PROTEIN A"/>
    <property type="match status" value="1"/>
</dbReference>
<dbReference type="InterPro" id="IPR052713">
    <property type="entry name" value="FeoA"/>
</dbReference>
<dbReference type="InterPro" id="IPR038157">
    <property type="entry name" value="FeoA_core_dom"/>
</dbReference>
<feature type="domain" description="Ferrous iron transporter FeoA-like" evidence="2">
    <location>
        <begin position="5"/>
        <end position="77"/>
    </location>
</feature>
<dbReference type="SUPFAM" id="SSF50037">
    <property type="entry name" value="C-terminal domain of transcriptional repressors"/>
    <property type="match status" value="1"/>
</dbReference>
<evidence type="ECO:0000313" key="3">
    <source>
        <dbReference type="EMBL" id="MBC8533191.1"/>
    </source>
</evidence>
<proteinExistence type="predicted"/>
<dbReference type="Pfam" id="PF04023">
    <property type="entry name" value="FeoA"/>
    <property type="match status" value="1"/>
</dbReference>
<dbReference type="RefSeq" id="WP_249318539.1">
    <property type="nucleotide sequence ID" value="NZ_JACRSN010000004.1"/>
</dbReference>
<keyword evidence="1" id="KW-0408">Iron</keyword>
<dbReference type="InterPro" id="IPR007167">
    <property type="entry name" value="Fe-transptr_FeoA-like"/>
</dbReference>